<dbReference type="InterPro" id="IPR015943">
    <property type="entry name" value="WD40/YVTN_repeat-like_dom_sf"/>
</dbReference>
<keyword evidence="2" id="KW-1185">Reference proteome</keyword>
<protein>
    <submittedName>
        <fullName evidence="1">Uncharacterized protein</fullName>
    </submittedName>
</protein>
<comment type="caution">
    <text evidence="1">The sequence shown here is derived from an EMBL/GenBank/DDBJ whole genome shotgun (WGS) entry which is preliminary data.</text>
</comment>
<organism evidence="1 2">
    <name type="scientific">Marseilla massiliensis</name>
    <dbReference type="NCBI Taxonomy" id="1841864"/>
    <lineage>
        <taxon>Bacteria</taxon>
        <taxon>Pseudomonadati</taxon>
        <taxon>Bacteroidota</taxon>
        <taxon>Bacteroidia</taxon>
        <taxon>Bacteroidales</taxon>
        <taxon>Prevotellaceae</taxon>
        <taxon>Marseilla</taxon>
    </lineage>
</organism>
<name>A0A938WM02_9BACT</name>
<sequence>MNKIESFVYRLVKNNYVVKNAVRNIYQGFYDILPNYDSDFVSQPIVRKNCFFGFHDLDPFSADDKCVLSNRLTIPLRMPTKDDVLEVGMWAGPDFGEWTKIGETRAWNYHKGCRLQWAGRGRCIYNVADGSRVKSDMVDVASGESRRIDWPIDSVSPDGRFATSFSYERLQQFMPGYGYVYGDADSFLGELAPASTGLFLVDLDGNSRTLLVDLAELAAFRHEADMGDAHHFVTHTEFSHDGRYVAFLHRWYKGVRRKTRLIVYDLHEKQMYVSPTTGMVSHYCWNNANGIVAYCRIDDVDSHVYFYGPAMDRYKRCGYPKLNSDGHHHFVTDKEFVVDTYPDKYRHARIYKVNVETDEVCLLANVRSYKKFASPTIYKHWSCDLHPRCSSDGKWLCFDSVFPGERSLCIMRLDDNVGIQ</sequence>
<accession>A0A938WM02</accession>
<dbReference type="AlphaFoldDB" id="A0A938WM02"/>
<dbReference type="EMBL" id="JACJJL010000011">
    <property type="protein sequence ID" value="MBM6661684.1"/>
    <property type="molecule type" value="Genomic_DNA"/>
</dbReference>
<dbReference type="Gene3D" id="2.130.10.10">
    <property type="entry name" value="YVTN repeat-like/Quinoprotein amine dehydrogenase"/>
    <property type="match status" value="1"/>
</dbReference>
<dbReference type="SUPFAM" id="SSF82171">
    <property type="entry name" value="DPP6 N-terminal domain-like"/>
    <property type="match status" value="1"/>
</dbReference>
<dbReference type="RefSeq" id="WP_205109370.1">
    <property type="nucleotide sequence ID" value="NZ_JACJJL010000011.1"/>
</dbReference>
<evidence type="ECO:0000313" key="1">
    <source>
        <dbReference type="EMBL" id="MBM6661684.1"/>
    </source>
</evidence>
<reference evidence="1 2" key="1">
    <citation type="journal article" date="2021" name="Sci. Rep.">
        <title>The distribution of antibiotic resistance genes in chicken gut microbiota commensals.</title>
        <authorList>
            <person name="Juricova H."/>
            <person name="Matiasovicova J."/>
            <person name="Kubasova T."/>
            <person name="Cejkova D."/>
            <person name="Rychlik I."/>
        </authorList>
    </citation>
    <scope>NUCLEOTIDE SEQUENCE [LARGE SCALE GENOMIC DNA]</scope>
    <source>
        <strain evidence="1 2">An819</strain>
    </source>
</reference>
<dbReference type="Proteomes" id="UP000764045">
    <property type="component" value="Unassembled WGS sequence"/>
</dbReference>
<gene>
    <name evidence="1" type="ORF">H6B30_07965</name>
</gene>
<evidence type="ECO:0000313" key="2">
    <source>
        <dbReference type="Proteomes" id="UP000764045"/>
    </source>
</evidence>
<proteinExistence type="predicted"/>